<reference evidence="5 6" key="1">
    <citation type="submission" date="2013-06" db="EMBL/GenBank/DDBJ databases">
        <title>Rumen cellulosomics: divergent fiber-degrading strategies revealed by comparative genome-wide analysis of six Ruminococcal strains.</title>
        <authorList>
            <person name="Dassa B."/>
            <person name="Borovok I."/>
            <person name="Lamed R."/>
            <person name="Flint H."/>
            <person name="Yeoman C.J."/>
            <person name="White B."/>
            <person name="Bayer E.A."/>
        </authorList>
    </citation>
    <scope>NUCLEOTIDE SEQUENCE [LARGE SCALE GENOMIC DNA]</scope>
    <source>
        <strain evidence="5 6">SY3</strain>
    </source>
</reference>
<dbReference type="NCBIfam" id="TIGR00254">
    <property type="entry name" value="GGDEF"/>
    <property type="match status" value="1"/>
</dbReference>
<keyword evidence="6" id="KW-1185">Reference proteome</keyword>
<dbReference type="Pfam" id="PF00990">
    <property type="entry name" value="GGDEF"/>
    <property type="match status" value="1"/>
</dbReference>
<keyword evidence="2" id="KW-0238">DNA-binding</keyword>
<dbReference type="GO" id="GO:0000976">
    <property type="term" value="F:transcription cis-regulatory region binding"/>
    <property type="evidence" value="ECO:0007669"/>
    <property type="project" value="TreeGrafter"/>
</dbReference>
<keyword evidence="3" id="KW-0804">Transcription</keyword>
<dbReference type="OrthoDB" id="56125at2"/>
<dbReference type="InterPro" id="IPR000160">
    <property type="entry name" value="GGDEF_dom"/>
</dbReference>
<dbReference type="Gene3D" id="3.40.50.2300">
    <property type="match status" value="2"/>
</dbReference>
<dbReference type="CDD" id="cd01949">
    <property type="entry name" value="GGDEF"/>
    <property type="match status" value="1"/>
</dbReference>
<dbReference type="PROSITE" id="PS50887">
    <property type="entry name" value="GGDEF"/>
    <property type="match status" value="1"/>
</dbReference>
<dbReference type="Proteomes" id="UP000021369">
    <property type="component" value="Unassembled WGS sequence"/>
</dbReference>
<comment type="caution">
    <text evidence="5">The sequence shown here is derived from an EMBL/GenBank/DDBJ whole genome shotgun (WGS) entry which is preliminary data.</text>
</comment>
<gene>
    <name evidence="5" type="ORF">RASY3_17900</name>
</gene>
<dbReference type="SUPFAM" id="SSF55073">
    <property type="entry name" value="Nucleotide cyclase"/>
    <property type="match status" value="1"/>
</dbReference>
<dbReference type="AlphaFoldDB" id="A0A011UY66"/>
<evidence type="ECO:0000256" key="1">
    <source>
        <dbReference type="ARBA" id="ARBA00023015"/>
    </source>
</evidence>
<dbReference type="InterPro" id="IPR046335">
    <property type="entry name" value="LacI/GalR-like_sensor"/>
</dbReference>
<evidence type="ECO:0000313" key="6">
    <source>
        <dbReference type="Proteomes" id="UP000021369"/>
    </source>
</evidence>
<dbReference type="EMBL" id="JEOB01000004">
    <property type="protein sequence ID" value="EXM38157.1"/>
    <property type="molecule type" value="Genomic_DNA"/>
</dbReference>
<dbReference type="CDD" id="cd06267">
    <property type="entry name" value="PBP1_LacI_sugar_binding-like"/>
    <property type="match status" value="1"/>
</dbReference>
<organism evidence="5 6">
    <name type="scientific">Ruminococcus albus SY3</name>
    <dbReference type="NCBI Taxonomy" id="1341156"/>
    <lineage>
        <taxon>Bacteria</taxon>
        <taxon>Bacillati</taxon>
        <taxon>Bacillota</taxon>
        <taxon>Clostridia</taxon>
        <taxon>Eubacteriales</taxon>
        <taxon>Oscillospiraceae</taxon>
        <taxon>Ruminococcus</taxon>
    </lineage>
</organism>
<dbReference type="InterPro" id="IPR043128">
    <property type="entry name" value="Rev_trsase/Diguanyl_cyclase"/>
</dbReference>
<feature type="domain" description="GGDEF" evidence="4">
    <location>
        <begin position="643"/>
        <end position="775"/>
    </location>
</feature>
<dbReference type="PANTHER" id="PTHR30146:SF24">
    <property type="entry name" value="XYLOSE OPERON REGULATORY PROTEIN"/>
    <property type="match status" value="1"/>
</dbReference>
<dbReference type="SMART" id="SM00267">
    <property type="entry name" value="GGDEF"/>
    <property type="match status" value="1"/>
</dbReference>
<dbReference type="RefSeq" id="WP_037290399.1">
    <property type="nucleotide sequence ID" value="NZ_JEOB01000004.1"/>
</dbReference>
<dbReference type="SUPFAM" id="SSF53822">
    <property type="entry name" value="Periplasmic binding protein-like I"/>
    <property type="match status" value="1"/>
</dbReference>
<dbReference type="PATRIC" id="fig|1341156.4.peg.3181"/>
<evidence type="ECO:0000256" key="2">
    <source>
        <dbReference type="ARBA" id="ARBA00023125"/>
    </source>
</evidence>
<dbReference type="Pfam" id="PF13377">
    <property type="entry name" value="Peripla_BP_3"/>
    <property type="match status" value="1"/>
</dbReference>
<dbReference type="Gene3D" id="3.30.70.270">
    <property type="match status" value="1"/>
</dbReference>
<dbReference type="PANTHER" id="PTHR30146">
    <property type="entry name" value="LACI-RELATED TRANSCRIPTIONAL REPRESSOR"/>
    <property type="match status" value="1"/>
</dbReference>
<protein>
    <submittedName>
        <fullName evidence="5">Diguanylate cyclase</fullName>
    </submittedName>
</protein>
<keyword evidence="1" id="KW-0805">Transcription regulation</keyword>
<dbReference type="InterPro" id="IPR029787">
    <property type="entry name" value="Nucleotide_cyclase"/>
</dbReference>
<evidence type="ECO:0000256" key="3">
    <source>
        <dbReference type="ARBA" id="ARBA00023163"/>
    </source>
</evidence>
<evidence type="ECO:0000313" key="5">
    <source>
        <dbReference type="EMBL" id="EXM38157.1"/>
    </source>
</evidence>
<dbReference type="GO" id="GO:0003700">
    <property type="term" value="F:DNA-binding transcription factor activity"/>
    <property type="evidence" value="ECO:0007669"/>
    <property type="project" value="TreeGrafter"/>
</dbReference>
<proteinExistence type="predicted"/>
<evidence type="ECO:0000259" key="4">
    <source>
        <dbReference type="PROSITE" id="PS50887"/>
    </source>
</evidence>
<name>A0A011UY66_RUMAL</name>
<dbReference type="InterPro" id="IPR028082">
    <property type="entry name" value="Peripla_BP_I"/>
</dbReference>
<sequence length="783" mass="89196">MSEKTVSRRRLRVGLLISNPEDEFDNAVCEGAMIAAQHFDVDMFILPGRYIDAQYADKIRTAYEYQYNTVFELAKDKSFDALLVLIGTIGSHLDKKRREEFLRQFSDVPIITLTSQINGYPCITVDNRTGLKQVIKHLIEAHSCFKIGFVSGPMTSDDAVERFEVYKEVLTEYGIEYDENKVAYGNFSRHVENEVGALLDRCPDLDAIVFSNDQMAIGGYKAMEVRGIRPGTDILVTGFDDDPAATDLTPHLTTVAMDSTELGYNALIEAVNYINDGAIQQETISSKIIIRNSCGCIDAASAELNALHNDPKMIAEHADDICRTIFNRYRLSNTSIRYRETFADIIKELCTSTERIKQDNDFDPYHIFEQLEDTITEDFFDFTDLETLYSTMEYIHSALACTLESKTEQLRLNSLFIRLYKLISEKNIKVNHMKLRSNILMTRLTNMVTRDMLAFDAYEDGAFLSVVDKMSRIHVTSSYLYVYEKIVEHHKGEEWKYPDCIKLKAYNNLKELKLLPPEEQSIAPDELLTNKYFDQGRRCTMICVPLFTNEEHYGLLICELEHQYFGFLPPLTVQLCAALKMVVVMKNQKIIEKQLNQSLIEIRENNQLLDELSKQDALTGCLNRRGFFEAARKLIRSEENEGCSAMMIFADLDSLKTINDRFGHEEGDFAIRGIAKILSSAFRGGEVIGRLGGDEFVVCVLSGESLSASAIRSRIDEISAEFNKNEGRDKEFYVHASVGVYPFKCNSNDEIGELLSHADALLYSQKKNKLSVIKSEREKQNRE</sequence>
<accession>A0A011UY66</accession>